<keyword evidence="3" id="KW-0813">Transport</keyword>
<evidence type="ECO:0000256" key="1">
    <source>
        <dbReference type="ARBA" id="ARBA00004533"/>
    </source>
</evidence>
<keyword evidence="10" id="KW-1278">Translocase</keyword>
<dbReference type="SUPFAM" id="SSF52540">
    <property type="entry name" value="P-loop containing nucleoside triphosphate hydrolases"/>
    <property type="match status" value="1"/>
</dbReference>
<dbReference type="SMART" id="SM00382">
    <property type="entry name" value="AAA"/>
    <property type="match status" value="1"/>
</dbReference>
<dbReference type="Pfam" id="PF00005">
    <property type="entry name" value="ABC_tran"/>
    <property type="match status" value="1"/>
</dbReference>
<comment type="function">
    <text evidence="12">Part of the ABC transporter complex GsiABCD involved in glutathione import. Responsible for energy coupling to the transport system.</text>
</comment>
<dbReference type="RefSeq" id="WP_203817031.1">
    <property type="nucleotide sequence ID" value="NZ_BAAABP010000071.1"/>
</dbReference>
<evidence type="ECO:0000256" key="7">
    <source>
        <dbReference type="ARBA" id="ARBA00022741"/>
    </source>
</evidence>
<evidence type="ECO:0000256" key="5">
    <source>
        <dbReference type="ARBA" id="ARBA00022519"/>
    </source>
</evidence>
<dbReference type="InterPro" id="IPR003439">
    <property type="entry name" value="ABC_transporter-like_ATP-bd"/>
</dbReference>
<dbReference type="PANTHER" id="PTHR43776:SF15">
    <property type="entry name" value="GLUTATHIONE IMPORT ATP-BINDING PROTEIN GSIA"/>
    <property type="match status" value="1"/>
</dbReference>
<evidence type="ECO:0000256" key="8">
    <source>
        <dbReference type="ARBA" id="ARBA00022801"/>
    </source>
</evidence>
<evidence type="ECO:0000313" key="19">
    <source>
        <dbReference type="Proteomes" id="UP000598174"/>
    </source>
</evidence>
<comment type="similarity">
    <text evidence="13">Belongs to the ABC transporter superfamily. Glutathione importer (TC 3.A.1.5.11) family.</text>
</comment>
<comment type="subcellular location">
    <subcellularLocation>
        <location evidence="1">Cell inner membrane</location>
    </subcellularLocation>
</comment>
<keyword evidence="6" id="KW-0677">Repeat</keyword>
<evidence type="ECO:0000256" key="14">
    <source>
        <dbReference type="ARBA" id="ARBA00039050"/>
    </source>
</evidence>
<keyword evidence="11" id="KW-0472">Membrane</keyword>
<dbReference type="InterPro" id="IPR003593">
    <property type="entry name" value="AAA+_ATPase"/>
</dbReference>
<accession>A0A919IWR3</accession>
<comment type="subunit">
    <text evidence="2">The complex is composed of two ATP-binding proteins (GsiA), two transmembrane proteins (GsiC and GsiD) and a solute-binding protein (GsiB).</text>
</comment>
<proteinExistence type="inferred from homology"/>
<gene>
    <name evidence="18" type="ORF">Afe05nite_23210</name>
</gene>
<dbReference type="InterPro" id="IPR013563">
    <property type="entry name" value="Oligopep_ABC_C"/>
</dbReference>
<evidence type="ECO:0000259" key="17">
    <source>
        <dbReference type="PROSITE" id="PS50893"/>
    </source>
</evidence>
<evidence type="ECO:0000256" key="10">
    <source>
        <dbReference type="ARBA" id="ARBA00022967"/>
    </source>
</evidence>
<dbReference type="Proteomes" id="UP000598174">
    <property type="component" value="Unassembled WGS sequence"/>
</dbReference>
<evidence type="ECO:0000256" key="13">
    <source>
        <dbReference type="ARBA" id="ARBA00038416"/>
    </source>
</evidence>
<evidence type="ECO:0000256" key="11">
    <source>
        <dbReference type="ARBA" id="ARBA00023136"/>
    </source>
</evidence>
<evidence type="ECO:0000256" key="6">
    <source>
        <dbReference type="ARBA" id="ARBA00022737"/>
    </source>
</evidence>
<evidence type="ECO:0000256" key="9">
    <source>
        <dbReference type="ARBA" id="ARBA00022840"/>
    </source>
</evidence>
<dbReference type="InterPro" id="IPR017871">
    <property type="entry name" value="ABC_transporter-like_CS"/>
</dbReference>
<dbReference type="EMBL" id="BOMM01000016">
    <property type="protein sequence ID" value="GIE10481.1"/>
    <property type="molecule type" value="Genomic_DNA"/>
</dbReference>
<evidence type="ECO:0000256" key="16">
    <source>
        <dbReference type="ARBA" id="ARBA00047640"/>
    </source>
</evidence>
<evidence type="ECO:0000256" key="3">
    <source>
        <dbReference type="ARBA" id="ARBA00022448"/>
    </source>
</evidence>
<name>A0A919IWR3_9ACTN</name>
<keyword evidence="5" id="KW-0997">Cell inner membrane</keyword>
<evidence type="ECO:0000313" key="18">
    <source>
        <dbReference type="EMBL" id="GIE10481.1"/>
    </source>
</evidence>
<dbReference type="PROSITE" id="PS50893">
    <property type="entry name" value="ABC_TRANSPORTER_2"/>
    <property type="match status" value="1"/>
</dbReference>
<feature type="domain" description="ABC transporter" evidence="17">
    <location>
        <begin position="8"/>
        <end position="247"/>
    </location>
</feature>
<keyword evidence="7" id="KW-0547">Nucleotide-binding</keyword>
<dbReference type="GO" id="GO:0055085">
    <property type="term" value="P:transmembrane transport"/>
    <property type="evidence" value="ECO:0007669"/>
    <property type="project" value="UniProtKB-ARBA"/>
</dbReference>
<dbReference type="GO" id="GO:0005524">
    <property type="term" value="F:ATP binding"/>
    <property type="evidence" value="ECO:0007669"/>
    <property type="project" value="UniProtKB-KW"/>
</dbReference>
<dbReference type="InterPro" id="IPR027417">
    <property type="entry name" value="P-loop_NTPase"/>
</dbReference>
<reference evidence="18" key="1">
    <citation type="submission" date="2021-01" db="EMBL/GenBank/DDBJ databases">
        <title>Whole genome shotgun sequence of Actinoplanes ferrugineus NBRC 15555.</title>
        <authorList>
            <person name="Komaki H."/>
            <person name="Tamura T."/>
        </authorList>
    </citation>
    <scope>NUCLEOTIDE SEQUENCE</scope>
    <source>
        <strain evidence="18">NBRC 15555</strain>
    </source>
</reference>
<dbReference type="CDD" id="cd03257">
    <property type="entry name" value="ABC_NikE_OppD_transporters"/>
    <property type="match status" value="1"/>
</dbReference>
<protein>
    <recommendedName>
        <fullName evidence="15">Glutathione import ATP-binding protein GsiA</fullName>
        <ecNumber evidence="14">7.4.2.10</ecNumber>
    </recommendedName>
</protein>
<dbReference type="GO" id="GO:0015833">
    <property type="term" value="P:peptide transport"/>
    <property type="evidence" value="ECO:0007669"/>
    <property type="project" value="InterPro"/>
</dbReference>
<evidence type="ECO:0000256" key="2">
    <source>
        <dbReference type="ARBA" id="ARBA00011469"/>
    </source>
</evidence>
<dbReference type="FunFam" id="3.40.50.300:FF:000016">
    <property type="entry name" value="Oligopeptide ABC transporter ATP-binding component"/>
    <property type="match status" value="1"/>
</dbReference>
<evidence type="ECO:0000256" key="12">
    <source>
        <dbReference type="ARBA" id="ARBA00037530"/>
    </source>
</evidence>
<dbReference type="Gene3D" id="3.40.50.300">
    <property type="entry name" value="P-loop containing nucleotide triphosphate hydrolases"/>
    <property type="match status" value="1"/>
</dbReference>
<dbReference type="Pfam" id="PF08352">
    <property type="entry name" value="oligo_HPY"/>
    <property type="match status" value="1"/>
</dbReference>
<dbReference type="PANTHER" id="PTHR43776">
    <property type="entry name" value="TRANSPORT ATP-BINDING PROTEIN"/>
    <property type="match status" value="1"/>
</dbReference>
<keyword evidence="8" id="KW-0378">Hydrolase</keyword>
<dbReference type="NCBIfam" id="TIGR01727">
    <property type="entry name" value="oligo_HPY"/>
    <property type="match status" value="1"/>
</dbReference>
<dbReference type="AlphaFoldDB" id="A0A919IWR3"/>
<sequence length="320" mass="34667">MTKHEVLLDAQDIRKTFGNGVKAVDGVSLQVHRGETVGLVGESGCGKSTTAKMLLRLLTPDEGSITFAGADVHRVRGRKLRELRKQLQVVPQNPQTSLNPRLTVRQSIEFNLRAHAYPKREWAARVDGLLDRVGLAQRHGAAFPHEMSGGQLQRAAIARALATEPSLVVCDEAVSALDKSVQAQVLNLLAELQRELGVAYLFISHDLSVVEHISDRVVVMYLGKVVEEGPSHAMWSAPSHPYATTLLSASPGQGRTRIILRGDPPNPADPPPGCAFHTRCPVAEDRCRTAVPLLRTVGDRHNSACHLVSVDRPAAMAATV</sequence>
<dbReference type="EC" id="7.4.2.10" evidence="14"/>
<evidence type="ECO:0000256" key="15">
    <source>
        <dbReference type="ARBA" id="ARBA00041187"/>
    </source>
</evidence>
<keyword evidence="9" id="KW-0067">ATP-binding</keyword>
<comment type="caution">
    <text evidence="18">The sequence shown here is derived from an EMBL/GenBank/DDBJ whole genome shotgun (WGS) entry which is preliminary data.</text>
</comment>
<keyword evidence="19" id="KW-1185">Reference proteome</keyword>
<comment type="catalytic activity">
    <reaction evidence="16">
        <text>glutathione(out) + ATP + H2O = glutathione(in) + ADP + phosphate + H(+)</text>
        <dbReference type="Rhea" id="RHEA:29791"/>
        <dbReference type="ChEBI" id="CHEBI:15377"/>
        <dbReference type="ChEBI" id="CHEBI:15378"/>
        <dbReference type="ChEBI" id="CHEBI:30616"/>
        <dbReference type="ChEBI" id="CHEBI:43474"/>
        <dbReference type="ChEBI" id="CHEBI:57925"/>
        <dbReference type="ChEBI" id="CHEBI:456216"/>
        <dbReference type="EC" id="7.4.2.10"/>
    </reaction>
</comment>
<keyword evidence="4" id="KW-1003">Cell membrane</keyword>
<organism evidence="18 19">
    <name type="scientific">Paractinoplanes ferrugineus</name>
    <dbReference type="NCBI Taxonomy" id="113564"/>
    <lineage>
        <taxon>Bacteria</taxon>
        <taxon>Bacillati</taxon>
        <taxon>Actinomycetota</taxon>
        <taxon>Actinomycetes</taxon>
        <taxon>Micromonosporales</taxon>
        <taxon>Micromonosporaceae</taxon>
        <taxon>Paractinoplanes</taxon>
    </lineage>
</organism>
<dbReference type="InterPro" id="IPR050319">
    <property type="entry name" value="ABC_transp_ATP-bind"/>
</dbReference>
<evidence type="ECO:0000256" key="4">
    <source>
        <dbReference type="ARBA" id="ARBA00022475"/>
    </source>
</evidence>
<dbReference type="GO" id="GO:0016887">
    <property type="term" value="F:ATP hydrolysis activity"/>
    <property type="evidence" value="ECO:0007669"/>
    <property type="project" value="InterPro"/>
</dbReference>
<dbReference type="GO" id="GO:0005886">
    <property type="term" value="C:plasma membrane"/>
    <property type="evidence" value="ECO:0007669"/>
    <property type="project" value="UniProtKB-SubCell"/>
</dbReference>
<dbReference type="PROSITE" id="PS00211">
    <property type="entry name" value="ABC_TRANSPORTER_1"/>
    <property type="match status" value="1"/>
</dbReference>